<feature type="chain" id="PRO_5035262319" evidence="1">
    <location>
        <begin position="20"/>
        <end position="211"/>
    </location>
</feature>
<sequence length="211" mass="22397">MPSLSILLALGAMSSIATADNIYTYTKPGCTGPAFFFKDIDHNICAVSITGNATSTADAIAKGLTTVASGKLEETGKKHFLAWDEGPASNADGPLQCGTISKNIAVKQRETCISGSLHGFSWTEPGADGKDSNDFDMDDADDVNGKVKRQANNDPIWTCTGSTDPDAVFIGGKHYNIDDIPAADKDALMEMAMNDATPPAEFEKYVFTPDF</sequence>
<keyword evidence="3" id="KW-1185">Reference proteome</keyword>
<proteinExistence type="predicted"/>
<comment type="caution">
    <text evidence="2">The sequence shown here is derived from an EMBL/GenBank/DDBJ whole genome shotgun (WGS) entry which is preliminary data.</text>
</comment>
<organism evidence="2 3">
    <name type="scientific">Alternaria atra</name>
    <dbReference type="NCBI Taxonomy" id="119953"/>
    <lineage>
        <taxon>Eukaryota</taxon>
        <taxon>Fungi</taxon>
        <taxon>Dikarya</taxon>
        <taxon>Ascomycota</taxon>
        <taxon>Pezizomycotina</taxon>
        <taxon>Dothideomycetes</taxon>
        <taxon>Pleosporomycetidae</taxon>
        <taxon>Pleosporales</taxon>
        <taxon>Pleosporineae</taxon>
        <taxon>Pleosporaceae</taxon>
        <taxon>Alternaria</taxon>
        <taxon>Alternaria sect. Ulocladioides</taxon>
    </lineage>
</organism>
<keyword evidence="1" id="KW-0732">Signal</keyword>
<reference evidence="2" key="1">
    <citation type="submission" date="2021-05" db="EMBL/GenBank/DDBJ databases">
        <authorList>
            <person name="Stam R."/>
        </authorList>
    </citation>
    <scope>NUCLEOTIDE SEQUENCE</scope>
    <source>
        <strain evidence="2">CS162</strain>
    </source>
</reference>
<dbReference type="EMBL" id="CAJRGZ010000016">
    <property type="protein sequence ID" value="CAG5152461.1"/>
    <property type="molecule type" value="Genomic_DNA"/>
</dbReference>
<dbReference type="Proteomes" id="UP000676310">
    <property type="component" value="Unassembled WGS sequence"/>
</dbReference>
<evidence type="ECO:0000256" key="1">
    <source>
        <dbReference type="SAM" id="SignalP"/>
    </source>
</evidence>
<gene>
    <name evidence="2" type="ORF">ALTATR162_LOCUS2780</name>
</gene>
<dbReference type="AlphaFoldDB" id="A0A8J2HYC8"/>
<dbReference type="OrthoDB" id="3679793at2759"/>
<name>A0A8J2HYC8_9PLEO</name>
<dbReference type="GeneID" id="67014263"/>
<evidence type="ECO:0000313" key="3">
    <source>
        <dbReference type="Proteomes" id="UP000676310"/>
    </source>
</evidence>
<evidence type="ECO:0000313" key="2">
    <source>
        <dbReference type="EMBL" id="CAG5152461.1"/>
    </source>
</evidence>
<protein>
    <submittedName>
        <fullName evidence="2">Uncharacterized protein</fullName>
    </submittedName>
</protein>
<dbReference type="RefSeq" id="XP_043166321.1">
    <property type="nucleotide sequence ID" value="XM_043310386.1"/>
</dbReference>
<feature type="signal peptide" evidence="1">
    <location>
        <begin position="1"/>
        <end position="19"/>
    </location>
</feature>
<accession>A0A8J2HYC8</accession>